<organism evidence="3 4">
    <name type="scientific">Hoyosella altamirensis</name>
    <dbReference type="NCBI Taxonomy" id="616997"/>
    <lineage>
        <taxon>Bacteria</taxon>
        <taxon>Bacillati</taxon>
        <taxon>Actinomycetota</taxon>
        <taxon>Actinomycetes</taxon>
        <taxon>Mycobacteriales</taxon>
        <taxon>Hoyosellaceae</taxon>
        <taxon>Hoyosella</taxon>
    </lineage>
</organism>
<comment type="caution">
    <text evidence="3">The sequence shown here is derived from an EMBL/GenBank/DDBJ whole genome shotgun (WGS) entry which is preliminary data.</text>
</comment>
<dbReference type="EMBL" id="JACHWS010000001">
    <property type="protein sequence ID" value="MBB3037240.1"/>
    <property type="molecule type" value="Genomic_DNA"/>
</dbReference>
<dbReference type="InterPro" id="IPR052019">
    <property type="entry name" value="F420H2_bilvrd_red/Heme_oxyg"/>
</dbReference>
<proteinExistence type="predicted"/>
<evidence type="ECO:0000256" key="1">
    <source>
        <dbReference type="ARBA" id="ARBA00023002"/>
    </source>
</evidence>
<evidence type="ECO:0000259" key="2">
    <source>
        <dbReference type="Pfam" id="PF01243"/>
    </source>
</evidence>
<dbReference type="Pfam" id="PF01243">
    <property type="entry name" value="PNPOx_N"/>
    <property type="match status" value="1"/>
</dbReference>
<dbReference type="PANTHER" id="PTHR35176">
    <property type="entry name" value="HEME OXYGENASE HI_0854-RELATED"/>
    <property type="match status" value="1"/>
</dbReference>
<gene>
    <name evidence="3" type="ORF">FHU29_001674</name>
</gene>
<keyword evidence="1" id="KW-0560">Oxidoreductase</keyword>
<evidence type="ECO:0000313" key="4">
    <source>
        <dbReference type="Proteomes" id="UP000567922"/>
    </source>
</evidence>
<dbReference type="InterPro" id="IPR012349">
    <property type="entry name" value="Split_barrel_FMN-bd"/>
</dbReference>
<sequence>MAPMAPSFSDLAEAEYILLTSFRKSGEGVATAVWAAPDGERLLVWTPTDSYKVKRIRRNPRVEVSVCDLRGRPKSEPVEAAAEVLDDAGTEEARAAIAKKYGIKGWIGVKASILRRGRKGTIGLAITVPQ</sequence>
<dbReference type="GO" id="GO:0005829">
    <property type="term" value="C:cytosol"/>
    <property type="evidence" value="ECO:0007669"/>
    <property type="project" value="TreeGrafter"/>
</dbReference>
<dbReference type="NCBIfam" id="TIGR03666">
    <property type="entry name" value="Rv2061_F420"/>
    <property type="match status" value="1"/>
</dbReference>
<name>A0A839RL83_9ACTN</name>
<evidence type="ECO:0000313" key="3">
    <source>
        <dbReference type="EMBL" id="MBB3037240.1"/>
    </source>
</evidence>
<dbReference type="InterPro" id="IPR019965">
    <property type="entry name" value="PPOX_F420-dep_Rv2061_put"/>
</dbReference>
<keyword evidence="4" id="KW-1185">Reference proteome</keyword>
<dbReference type="GO" id="GO:0016627">
    <property type="term" value="F:oxidoreductase activity, acting on the CH-CH group of donors"/>
    <property type="evidence" value="ECO:0007669"/>
    <property type="project" value="TreeGrafter"/>
</dbReference>
<accession>A0A839RL83</accession>
<protein>
    <recommendedName>
        <fullName evidence="2">Pyridoxamine 5'-phosphate oxidase N-terminal domain-containing protein</fullName>
    </recommendedName>
</protein>
<reference evidence="3 4" key="1">
    <citation type="submission" date="2020-08" db="EMBL/GenBank/DDBJ databases">
        <title>Sequencing the genomes of 1000 actinobacteria strains.</title>
        <authorList>
            <person name="Klenk H.-P."/>
        </authorList>
    </citation>
    <scope>NUCLEOTIDE SEQUENCE [LARGE SCALE GENOMIC DNA]</scope>
    <source>
        <strain evidence="3 4">DSM 45258</strain>
    </source>
</reference>
<dbReference type="SUPFAM" id="SSF50475">
    <property type="entry name" value="FMN-binding split barrel"/>
    <property type="match status" value="1"/>
</dbReference>
<dbReference type="Proteomes" id="UP000567922">
    <property type="component" value="Unassembled WGS sequence"/>
</dbReference>
<dbReference type="AlphaFoldDB" id="A0A839RL83"/>
<dbReference type="InterPro" id="IPR011576">
    <property type="entry name" value="Pyridox_Oxase_N"/>
</dbReference>
<feature type="domain" description="Pyridoxamine 5'-phosphate oxidase N-terminal" evidence="2">
    <location>
        <begin position="11"/>
        <end position="103"/>
    </location>
</feature>
<dbReference type="GO" id="GO:0070967">
    <property type="term" value="F:coenzyme F420 binding"/>
    <property type="evidence" value="ECO:0007669"/>
    <property type="project" value="TreeGrafter"/>
</dbReference>
<dbReference type="Gene3D" id="2.30.110.10">
    <property type="entry name" value="Electron Transport, Fmn-binding Protein, Chain A"/>
    <property type="match status" value="1"/>
</dbReference>
<dbReference type="PANTHER" id="PTHR35176:SF11">
    <property type="entry name" value="PYRIDOXAMINE 5'-PHOSPHATE OXIDASE FAMILY PROTEIN"/>
    <property type="match status" value="1"/>
</dbReference>